<dbReference type="Proteomes" id="UP000006729">
    <property type="component" value="Chromosome 7"/>
</dbReference>
<keyword evidence="3" id="KW-1185">Reference proteome</keyword>
<dbReference type="EMBL" id="CM009296">
    <property type="protein sequence ID" value="PNT27110.1"/>
    <property type="molecule type" value="Genomic_DNA"/>
</dbReference>
<dbReference type="HOGENOM" id="CLU_2531716_0_0_1"/>
<evidence type="ECO:0000256" key="1">
    <source>
        <dbReference type="SAM" id="MobiDB-lite"/>
    </source>
</evidence>
<reference evidence="2 3" key="1">
    <citation type="journal article" date="2006" name="Science">
        <title>The genome of black cottonwood, Populus trichocarpa (Torr. &amp; Gray).</title>
        <authorList>
            <person name="Tuskan G.A."/>
            <person name="Difazio S."/>
            <person name="Jansson S."/>
            <person name="Bohlmann J."/>
            <person name="Grigoriev I."/>
            <person name="Hellsten U."/>
            <person name="Putnam N."/>
            <person name="Ralph S."/>
            <person name="Rombauts S."/>
            <person name="Salamov A."/>
            <person name="Schein J."/>
            <person name="Sterck L."/>
            <person name="Aerts A."/>
            <person name="Bhalerao R.R."/>
            <person name="Bhalerao R.P."/>
            <person name="Blaudez D."/>
            <person name="Boerjan W."/>
            <person name="Brun A."/>
            <person name="Brunner A."/>
            <person name="Busov V."/>
            <person name="Campbell M."/>
            <person name="Carlson J."/>
            <person name="Chalot M."/>
            <person name="Chapman J."/>
            <person name="Chen G.L."/>
            <person name="Cooper D."/>
            <person name="Coutinho P.M."/>
            <person name="Couturier J."/>
            <person name="Covert S."/>
            <person name="Cronk Q."/>
            <person name="Cunningham R."/>
            <person name="Davis J."/>
            <person name="Degroeve S."/>
            <person name="Dejardin A."/>
            <person name="Depamphilis C."/>
            <person name="Detter J."/>
            <person name="Dirks B."/>
            <person name="Dubchak I."/>
            <person name="Duplessis S."/>
            <person name="Ehlting J."/>
            <person name="Ellis B."/>
            <person name="Gendler K."/>
            <person name="Goodstein D."/>
            <person name="Gribskov M."/>
            <person name="Grimwood J."/>
            <person name="Groover A."/>
            <person name="Gunter L."/>
            <person name="Hamberger B."/>
            <person name="Heinze B."/>
            <person name="Helariutta Y."/>
            <person name="Henrissat B."/>
            <person name="Holligan D."/>
            <person name="Holt R."/>
            <person name="Huang W."/>
            <person name="Islam-Faridi N."/>
            <person name="Jones S."/>
            <person name="Jones-Rhoades M."/>
            <person name="Jorgensen R."/>
            <person name="Joshi C."/>
            <person name="Kangasjarvi J."/>
            <person name="Karlsson J."/>
            <person name="Kelleher C."/>
            <person name="Kirkpatrick R."/>
            <person name="Kirst M."/>
            <person name="Kohler A."/>
            <person name="Kalluri U."/>
            <person name="Larimer F."/>
            <person name="Leebens-Mack J."/>
            <person name="Leple J.C."/>
            <person name="Locascio P."/>
            <person name="Lou Y."/>
            <person name="Lucas S."/>
            <person name="Martin F."/>
            <person name="Montanini B."/>
            <person name="Napoli C."/>
            <person name="Nelson D.R."/>
            <person name="Nelson C."/>
            <person name="Nieminen K."/>
            <person name="Nilsson O."/>
            <person name="Pereda V."/>
            <person name="Peter G."/>
            <person name="Philippe R."/>
            <person name="Pilate G."/>
            <person name="Poliakov A."/>
            <person name="Razumovskaya J."/>
            <person name="Richardson P."/>
            <person name="Rinaldi C."/>
            <person name="Ritland K."/>
            <person name="Rouze P."/>
            <person name="Ryaboy D."/>
            <person name="Schmutz J."/>
            <person name="Schrader J."/>
            <person name="Segerman B."/>
            <person name="Shin H."/>
            <person name="Siddiqui A."/>
            <person name="Sterky F."/>
            <person name="Terry A."/>
            <person name="Tsai C.J."/>
            <person name="Uberbacher E."/>
            <person name="Unneberg P."/>
            <person name="Vahala J."/>
            <person name="Wall K."/>
            <person name="Wessler S."/>
            <person name="Yang G."/>
            <person name="Yin T."/>
            <person name="Douglas C."/>
            <person name="Marra M."/>
            <person name="Sandberg G."/>
            <person name="Van de Peer Y."/>
            <person name="Rokhsar D."/>
        </authorList>
    </citation>
    <scope>NUCLEOTIDE SEQUENCE [LARGE SCALE GENOMIC DNA]</scope>
    <source>
        <strain evidence="3">cv. Nisqually</strain>
    </source>
</reference>
<protein>
    <submittedName>
        <fullName evidence="2">Uncharacterized protein</fullName>
    </submittedName>
</protein>
<evidence type="ECO:0000313" key="3">
    <source>
        <dbReference type="Proteomes" id="UP000006729"/>
    </source>
</evidence>
<proteinExistence type="predicted"/>
<gene>
    <name evidence="2" type="ORF">POPTR_007G046300</name>
</gene>
<feature type="region of interest" description="Disordered" evidence="1">
    <location>
        <begin position="59"/>
        <end position="84"/>
    </location>
</feature>
<dbReference type="AlphaFoldDB" id="B9HH98"/>
<sequence>MRDGNDQSIQSINDGVIVVSLHSFSFLKDRPAPPPTSSKKELSHTLTLYSKGFSSIWDDKGLSNPNPKPDDDKNTAKALFFPFP</sequence>
<name>B9HH98_POPTR</name>
<accession>B9HH98</accession>
<organism evidence="2 3">
    <name type="scientific">Populus trichocarpa</name>
    <name type="common">Western balsam poplar</name>
    <name type="synonym">Populus balsamifera subsp. trichocarpa</name>
    <dbReference type="NCBI Taxonomy" id="3694"/>
    <lineage>
        <taxon>Eukaryota</taxon>
        <taxon>Viridiplantae</taxon>
        <taxon>Streptophyta</taxon>
        <taxon>Embryophyta</taxon>
        <taxon>Tracheophyta</taxon>
        <taxon>Spermatophyta</taxon>
        <taxon>Magnoliopsida</taxon>
        <taxon>eudicotyledons</taxon>
        <taxon>Gunneridae</taxon>
        <taxon>Pentapetalae</taxon>
        <taxon>rosids</taxon>
        <taxon>fabids</taxon>
        <taxon>Malpighiales</taxon>
        <taxon>Salicaceae</taxon>
        <taxon>Saliceae</taxon>
        <taxon>Populus</taxon>
    </lineage>
</organism>
<evidence type="ECO:0000313" key="2">
    <source>
        <dbReference type="EMBL" id="PNT27110.1"/>
    </source>
</evidence>
<dbReference type="InParanoid" id="B9HH98"/>